<gene>
    <name evidence="1" type="ORF">JOE61_003142</name>
</gene>
<dbReference type="Proteomes" id="UP000732378">
    <property type="component" value="Unassembled WGS sequence"/>
</dbReference>
<accession>A0ABS2MDR5</accession>
<evidence type="ECO:0000313" key="1">
    <source>
        <dbReference type="EMBL" id="MBM7509328.1"/>
    </source>
</evidence>
<proteinExistence type="predicted"/>
<keyword evidence="2" id="KW-1185">Reference proteome</keyword>
<sequence>MSDTPQAWADLLQEEQVDSAWRSLSDAEPNVDSAAAPVYDRDMGPILRDTPDFLVVTHLREENEQELS</sequence>
<dbReference type="RefSeq" id="WP_193667102.1">
    <property type="nucleotide sequence ID" value="NZ_JACDTV010000001.1"/>
</dbReference>
<evidence type="ECO:0000313" key="2">
    <source>
        <dbReference type="Proteomes" id="UP000732378"/>
    </source>
</evidence>
<reference evidence="1 2" key="1">
    <citation type="submission" date="2021-01" db="EMBL/GenBank/DDBJ databases">
        <title>Sequencing the genomes of 1000 actinobacteria strains.</title>
        <authorList>
            <person name="Klenk H.-P."/>
        </authorList>
    </citation>
    <scope>NUCLEOTIDE SEQUENCE [LARGE SCALE GENOMIC DNA]</scope>
    <source>
        <strain evidence="1 2">DSM 18239</strain>
    </source>
</reference>
<comment type="caution">
    <text evidence="1">The sequence shown here is derived from an EMBL/GenBank/DDBJ whole genome shotgun (WGS) entry which is preliminary data.</text>
</comment>
<organism evidence="1 2">
    <name type="scientific">Nocardioides salarius</name>
    <dbReference type="NCBI Taxonomy" id="374513"/>
    <lineage>
        <taxon>Bacteria</taxon>
        <taxon>Bacillati</taxon>
        <taxon>Actinomycetota</taxon>
        <taxon>Actinomycetes</taxon>
        <taxon>Propionibacteriales</taxon>
        <taxon>Nocardioidaceae</taxon>
        <taxon>Nocardioides</taxon>
    </lineage>
</organism>
<name>A0ABS2MDR5_9ACTN</name>
<protein>
    <submittedName>
        <fullName evidence="1">Uncharacterized protein</fullName>
    </submittedName>
</protein>
<dbReference type="EMBL" id="JAFBBZ010000001">
    <property type="protein sequence ID" value="MBM7509328.1"/>
    <property type="molecule type" value="Genomic_DNA"/>
</dbReference>